<dbReference type="EMBL" id="DS989847">
    <property type="protein sequence ID" value="EDX76201.1"/>
    <property type="molecule type" value="Genomic_DNA"/>
</dbReference>
<feature type="transmembrane region" description="Helical" evidence="1">
    <location>
        <begin position="20"/>
        <end position="37"/>
    </location>
</feature>
<name>B4VQ34_9CYAN</name>
<keyword evidence="1" id="KW-1133">Transmembrane helix</keyword>
<proteinExistence type="predicted"/>
<dbReference type="AlphaFoldDB" id="B4VQ34"/>
<dbReference type="HOGENOM" id="CLU_3326831_0_0_3"/>
<evidence type="ECO:0000313" key="3">
    <source>
        <dbReference type="Proteomes" id="UP000003835"/>
    </source>
</evidence>
<protein>
    <submittedName>
        <fullName evidence="2">Uncharacterized protein</fullName>
    </submittedName>
</protein>
<keyword evidence="1" id="KW-0472">Membrane</keyword>
<evidence type="ECO:0000256" key="1">
    <source>
        <dbReference type="SAM" id="Phobius"/>
    </source>
</evidence>
<keyword evidence="1" id="KW-0812">Transmembrane</keyword>
<reference evidence="2 3" key="1">
    <citation type="submission" date="2008-07" db="EMBL/GenBank/DDBJ databases">
        <authorList>
            <person name="Tandeau de Marsac N."/>
            <person name="Ferriera S."/>
            <person name="Johnson J."/>
            <person name="Kravitz S."/>
            <person name="Beeson K."/>
            <person name="Sutton G."/>
            <person name="Rogers Y.-H."/>
            <person name="Friedman R."/>
            <person name="Frazier M."/>
            <person name="Venter J.C."/>
        </authorList>
    </citation>
    <scope>NUCLEOTIDE SEQUENCE [LARGE SCALE GENOMIC DNA]</scope>
    <source>
        <strain evidence="2 3">PCC 7420</strain>
    </source>
</reference>
<dbReference type="Proteomes" id="UP000003835">
    <property type="component" value="Unassembled WGS sequence"/>
</dbReference>
<evidence type="ECO:0000313" key="2">
    <source>
        <dbReference type="EMBL" id="EDX76201.1"/>
    </source>
</evidence>
<keyword evidence="3" id="KW-1185">Reference proteome</keyword>
<accession>B4VQ34</accession>
<sequence>MFLEGQTVTIALTDYPLPPVDQILGFLIWIVGAGLAVY</sequence>
<gene>
    <name evidence="2" type="ORF">MC7420_5635</name>
</gene>
<organism evidence="2 3">
    <name type="scientific">Coleofasciculus chthonoplastes PCC 7420</name>
    <dbReference type="NCBI Taxonomy" id="118168"/>
    <lineage>
        <taxon>Bacteria</taxon>
        <taxon>Bacillati</taxon>
        <taxon>Cyanobacteriota</taxon>
        <taxon>Cyanophyceae</taxon>
        <taxon>Coleofasciculales</taxon>
        <taxon>Coleofasciculaceae</taxon>
        <taxon>Coleofasciculus</taxon>
    </lineage>
</organism>